<gene>
    <name evidence="1" type="ORF">GSCOC_T00014539001</name>
</gene>
<dbReference type="EMBL" id="HG739085">
    <property type="protein sequence ID" value="CDO97263.1"/>
    <property type="molecule type" value="Genomic_DNA"/>
</dbReference>
<evidence type="ECO:0000313" key="2">
    <source>
        <dbReference type="Proteomes" id="UP000295252"/>
    </source>
</evidence>
<protein>
    <submittedName>
        <fullName evidence="1">Uncharacterized protein</fullName>
    </submittedName>
</protein>
<evidence type="ECO:0000313" key="1">
    <source>
        <dbReference type="EMBL" id="CDO97263.1"/>
    </source>
</evidence>
<dbReference type="InParanoid" id="A0A068TPI2"/>
<dbReference type="AlphaFoldDB" id="A0A068TPI2"/>
<sequence length="64" mass="7819">MKEEVERNLQSEELIHFTRKEFVQINNQQPIECRGSPYQLTSVQRYWYLTADMTWTKFVIDSVY</sequence>
<dbReference type="Proteomes" id="UP000295252">
    <property type="component" value="Chromosome IV"/>
</dbReference>
<dbReference type="Gramene" id="CDO97263">
    <property type="protein sequence ID" value="CDO97263"/>
    <property type="gene ID" value="GSCOC_T00014539001"/>
</dbReference>
<organism evidence="1 2">
    <name type="scientific">Coffea canephora</name>
    <name type="common">Robusta coffee</name>
    <dbReference type="NCBI Taxonomy" id="49390"/>
    <lineage>
        <taxon>Eukaryota</taxon>
        <taxon>Viridiplantae</taxon>
        <taxon>Streptophyta</taxon>
        <taxon>Embryophyta</taxon>
        <taxon>Tracheophyta</taxon>
        <taxon>Spermatophyta</taxon>
        <taxon>Magnoliopsida</taxon>
        <taxon>eudicotyledons</taxon>
        <taxon>Gunneridae</taxon>
        <taxon>Pentapetalae</taxon>
        <taxon>asterids</taxon>
        <taxon>lamiids</taxon>
        <taxon>Gentianales</taxon>
        <taxon>Rubiaceae</taxon>
        <taxon>Ixoroideae</taxon>
        <taxon>Gardenieae complex</taxon>
        <taxon>Bertiereae - Coffeeae clade</taxon>
        <taxon>Coffeeae</taxon>
        <taxon>Coffea</taxon>
    </lineage>
</organism>
<keyword evidence="2" id="KW-1185">Reference proteome</keyword>
<reference evidence="2" key="1">
    <citation type="journal article" date="2014" name="Science">
        <title>The coffee genome provides insight into the convergent evolution of caffeine biosynthesis.</title>
        <authorList>
            <person name="Denoeud F."/>
            <person name="Carretero-Paulet L."/>
            <person name="Dereeper A."/>
            <person name="Droc G."/>
            <person name="Guyot R."/>
            <person name="Pietrella M."/>
            <person name="Zheng C."/>
            <person name="Alberti A."/>
            <person name="Anthony F."/>
            <person name="Aprea G."/>
            <person name="Aury J.M."/>
            <person name="Bento P."/>
            <person name="Bernard M."/>
            <person name="Bocs S."/>
            <person name="Campa C."/>
            <person name="Cenci A."/>
            <person name="Combes M.C."/>
            <person name="Crouzillat D."/>
            <person name="Da Silva C."/>
            <person name="Daddiego L."/>
            <person name="De Bellis F."/>
            <person name="Dussert S."/>
            <person name="Garsmeur O."/>
            <person name="Gayraud T."/>
            <person name="Guignon V."/>
            <person name="Jahn K."/>
            <person name="Jamilloux V."/>
            <person name="Joet T."/>
            <person name="Labadie K."/>
            <person name="Lan T."/>
            <person name="Leclercq J."/>
            <person name="Lepelley M."/>
            <person name="Leroy T."/>
            <person name="Li L.T."/>
            <person name="Librado P."/>
            <person name="Lopez L."/>
            <person name="Munoz A."/>
            <person name="Noel B."/>
            <person name="Pallavicini A."/>
            <person name="Perrotta G."/>
            <person name="Poncet V."/>
            <person name="Pot D."/>
            <person name="Priyono X."/>
            <person name="Rigoreau M."/>
            <person name="Rouard M."/>
            <person name="Rozas J."/>
            <person name="Tranchant-Dubreuil C."/>
            <person name="VanBuren R."/>
            <person name="Zhang Q."/>
            <person name="Andrade A.C."/>
            <person name="Argout X."/>
            <person name="Bertrand B."/>
            <person name="de Kochko A."/>
            <person name="Graziosi G."/>
            <person name="Henry R.J."/>
            <person name="Jayarama X."/>
            <person name="Ming R."/>
            <person name="Nagai C."/>
            <person name="Rounsley S."/>
            <person name="Sankoff D."/>
            <person name="Giuliano G."/>
            <person name="Albert V.A."/>
            <person name="Wincker P."/>
            <person name="Lashermes P."/>
        </authorList>
    </citation>
    <scope>NUCLEOTIDE SEQUENCE [LARGE SCALE GENOMIC DNA]</scope>
    <source>
        <strain evidence="2">cv. DH200-94</strain>
    </source>
</reference>
<name>A0A068TPI2_COFCA</name>
<accession>A0A068TPI2</accession>
<proteinExistence type="predicted"/>